<dbReference type="SMART" id="SM00345">
    <property type="entry name" value="HTH_GNTR"/>
    <property type="match status" value="1"/>
</dbReference>
<dbReference type="PANTHER" id="PTHR44846:SF17">
    <property type="entry name" value="GNTR-FAMILY TRANSCRIPTIONAL REGULATOR"/>
    <property type="match status" value="1"/>
</dbReference>
<dbReference type="InterPro" id="IPR036388">
    <property type="entry name" value="WH-like_DNA-bd_sf"/>
</dbReference>
<keyword evidence="3" id="KW-0804">Transcription</keyword>
<evidence type="ECO:0000313" key="5">
    <source>
        <dbReference type="EMBL" id="AVH61574.1"/>
    </source>
</evidence>
<dbReference type="Pfam" id="PF00392">
    <property type="entry name" value="GntR"/>
    <property type="match status" value="1"/>
</dbReference>
<dbReference type="CDD" id="cd07377">
    <property type="entry name" value="WHTH_GntR"/>
    <property type="match status" value="1"/>
</dbReference>
<dbReference type="InterPro" id="IPR050679">
    <property type="entry name" value="Bact_HTH_transcr_reg"/>
</dbReference>
<dbReference type="EMBL" id="CP026652">
    <property type="protein sequence ID" value="AVH61574.1"/>
    <property type="molecule type" value="Genomic_DNA"/>
</dbReference>
<evidence type="ECO:0000259" key="4">
    <source>
        <dbReference type="PROSITE" id="PS50949"/>
    </source>
</evidence>
<dbReference type="PANTHER" id="PTHR44846">
    <property type="entry name" value="MANNOSYL-D-GLYCERATE TRANSPORT/METABOLISM SYSTEM REPRESSOR MNGR-RELATED"/>
    <property type="match status" value="1"/>
</dbReference>
<reference evidence="5 6" key="1">
    <citation type="submission" date="2018-02" db="EMBL/GenBank/DDBJ databases">
        <title>Complete genome sequence of Streptomyces dengpaensis, the producer of angucyclines.</title>
        <authorList>
            <person name="Yumei L."/>
        </authorList>
    </citation>
    <scope>NUCLEOTIDE SEQUENCE [LARGE SCALE GENOMIC DNA]</scope>
    <source>
        <strain evidence="5 6">XZHG99</strain>
    </source>
</reference>
<protein>
    <submittedName>
        <fullName evidence="5">GntR family transcriptional regulator</fullName>
    </submittedName>
</protein>
<keyword evidence="1" id="KW-0805">Transcription regulation</keyword>
<dbReference type="SUPFAM" id="SSF46785">
    <property type="entry name" value="Winged helix' DNA-binding domain"/>
    <property type="match status" value="1"/>
</dbReference>
<gene>
    <name evidence="5" type="ORF">C4B68_34020</name>
</gene>
<sequence length="139" mass="14973">MQTEAPKHNVAGVPSPLALTAGALQKVDKRDRTARYAQVADELRGAIERSELTAGDRLPSFAELHQFFGVTVTTAQRALRILKDEGLIEGRKGEGVFVRAAGDRTVRVPVGQPGEAARLLRESMSEEDLATLAKLLATP</sequence>
<organism evidence="5 6">
    <name type="scientific">Streptomyces dengpaensis</name>
    <dbReference type="NCBI Taxonomy" id="2049881"/>
    <lineage>
        <taxon>Bacteria</taxon>
        <taxon>Bacillati</taxon>
        <taxon>Actinomycetota</taxon>
        <taxon>Actinomycetes</taxon>
        <taxon>Kitasatosporales</taxon>
        <taxon>Streptomycetaceae</taxon>
        <taxon>Streptomyces</taxon>
    </lineage>
</organism>
<feature type="domain" description="HTH gntR-type" evidence="4">
    <location>
        <begin position="33"/>
        <end position="101"/>
    </location>
</feature>
<dbReference type="Gene3D" id="1.10.10.10">
    <property type="entry name" value="Winged helix-like DNA-binding domain superfamily/Winged helix DNA-binding domain"/>
    <property type="match status" value="1"/>
</dbReference>
<dbReference type="PROSITE" id="PS50949">
    <property type="entry name" value="HTH_GNTR"/>
    <property type="match status" value="1"/>
</dbReference>
<evidence type="ECO:0000256" key="1">
    <source>
        <dbReference type="ARBA" id="ARBA00023015"/>
    </source>
</evidence>
<accession>A0ABN5IEE5</accession>
<evidence type="ECO:0000256" key="3">
    <source>
        <dbReference type="ARBA" id="ARBA00023163"/>
    </source>
</evidence>
<keyword evidence="6" id="KW-1185">Reference proteome</keyword>
<evidence type="ECO:0000256" key="2">
    <source>
        <dbReference type="ARBA" id="ARBA00023125"/>
    </source>
</evidence>
<dbReference type="Proteomes" id="UP000238413">
    <property type="component" value="Chromosome"/>
</dbReference>
<proteinExistence type="predicted"/>
<keyword evidence="2" id="KW-0238">DNA-binding</keyword>
<evidence type="ECO:0000313" key="6">
    <source>
        <dbReference type="Proteomes" id="UP000238413"/>
    </source>
</evidence>
<dbReference type="InterPro" id="IPR036390">
    <property type="entry name" value="WH_DNA-bd_sf"/>
</dbReference>
<dbReference type="InterPro" id="IPR000524">
    <property type="entry name" value="Tscrpt_reg_HTH_GntR"/>
</dbReference>
<name>A0ABN5IEE5_9ACTN</name>